<sequence>MEELMKVQITSFLSVSVSKLLSILGNCSPTENSAIGHSESHTFIKNWLGCWPAGEHRACQMSRSSKGNALRDALIIFHKPEEVSRAVKEYQGWKLERLISVASIENDLTIRR</sequence>
<dbReference type="EnsemblMetazoa" id="HelroT164665">
    <property type="protein sequence ID" value="HelroP164665"/>
    <property type="gene ID" value="HelroG164665"/>
</dbReference>
<reference evidence="1 3" key="2">
    <citation type="journal article" date="2013" name="Nature">
        <title>Insights into bilaterian evolution from three spiralian genomes.</title>
        <authorList>
            <person name="Simakov O."/>
            <person name="Marletaz F."/>
            <person name="Cho S.J."/>
            <person name="Edsinger-Gonzales E."/>
            <person name="Havlak P."/>
            <person name="Hellsten U."/>
            <person name="Kuo D.H."/>
            <person name="Larsson T."/>
            <person name="Lv J."/>
            <person name="Arendt D."/>
            <person name="Savage R."/>
            <person name="Osoegawa K."/>
            <person name="de Jong P."/>
            <person name="Grimwood J."/>
            <person name="Chapman J.A."/>
            <person name="Shapiro H."/>
            <person name="Aerts A."/>
            <person name="Otillar R.P."/>
            <person name="Terry A.Y."/>
            <person name="Boore J.L."/>
            <person name="Grigoriev I.V."/>
            <person name="Lindberg D.R."/>
            <person name="Seaver E.C."/>
            <person name="Weisblat D.A."/>
            <person name="Putnam N.H."/>
            <person name="Rokhsar D.S."/>
        </authorList>
    </citation>
    <scope>NUCLEOTIDE SEQUENCE</scope>
</reference>
<evidence type="ECO:0000313" key="1">
    <source>
        <dbReference type="EMBL" id="ESN92593.1"/>
    </source>
</evidence>
<dbReference type="GeneID" id="20200646"/>
<proteinExistence type="predicted"/>
<evidence type="ECO:0000313" key="2">
    <source>
        <dbReference type="EnsemblMetazoa" id="HelroP164665"/>
    </source>
</evidence>
<keyword evidence="3" id="KW-1185">Reference proteome</keyword>
<dbReference type="EMBL" id="AMQM01001749">
    <property type="status" value="NOT_ANNOTATED_CDS"/>
    <property type="molecule type" value="Genomic_DNA"/>
</dbReference>
<dbReference type="KEGG" id="hro:HELRODRAFT_164665"/>
<dbReference type="EMBL" id="AMQM01001750">
    <property type="status" value="NOT_ANNOTATED_CDS"/>
    <property type="molecule type" value="Genomic_DNA"/>
</dbReference>
<protein>
    <submittedName>
        <fullName evidence="1 2">Uncharacterized protein</fullName>
    </submittedName>
</protein>
<dbReference type="HOGENOM" id="CLU_2148543_0_0_1"/>
<gene>
    <name evidence="2" type="primary">20200646</name>
    <name evidence="1" type="ORF">HELRODRAFT_164665</name>
</gene>
<dbReference type="EMBL" id="KB097639">
    <property type="protein sequence ID" value="ESN92593.1"/>
    <property type="molecule type" value="Genomic_DNA"/>
</dbReference>
<dbReference type="CTD" id="20200646"/>
<dbReference type="RefSeq" id="XP_009028919.1">
    <property type="nucleotide sequence ID" value="XM_009030671.1"/>
</dbReference>
<name>T1EVP6_HELRO</name>
<reference evidence="3" key="1">
    <citation type="submission" date="2012-12" db="EMBL/GenBank/DDBJ databases">
        <authorList>
            <person name="Hellsten U."/>
            <person name="Grimwood J."/>
            <person name="Chapman J.A."/>
            <person name="Shapiro H."/>
            <person name="Aerts A."/>
            <person name="Otillar R.P."/>
            <person name="Terry A.Y."/>
            <person name="Boore J.L."/>
            <person name="Simakov O."/>
            <person name="Marletaz F."/>
            <person name="Cho S.-J."/>
            <person name="Edsinger-Gonzales E."/>
            <person name="Havlak P."/>
            <person name="Kuo D.-H."/>
            <person name="Larsson T."/>
            <person name="Lv J."/>
            <person name="Arendt D."/>
            <person name="Savage R."/>
            <person name="Osoegawa K."/>
            <person name="de Jong P."/>
            <person name="Lindberg D.R."/>
            <person name="Seaver E.C."/>
            <person name="Weisblat D.A."/>
            <person name="Putnam N.H."/>
            <person name="Grigoriev I.V."/>
            <person name="Rokhsar D.S."/>
        </authorList>
    </citation>
    <scope>NUCLEOTIDE SEQUENCE</scope>
</reference>
<dbReference type="AlphaFoldDB" id="T1EVP6"/>
<dbReference type="InParanoid" id="T1EVP6"/>
<evidence type="ECO:0000313" key="3">
    <source>
        <dbReference type="Proteomes" id="UP000015101"/>
    </source>
</evidence>
<accession>T1EVP6</accession>
<organism evidence="2 3">
    <name type="scientific">Helobdella robusta</name>
    <name type="common">Californian leech</name>
    <dbReference type="NCBI Taxonomy" id="6412"/>
    <lineage>
        <taxon>Eukaryota</taxon>
        <taxon>Metazoa</taxon>
        <taxon>Spiralia</taxon>
        <taxon>Lophotrochozoa</taxon>
        <taxon>Annelida</taxon>
        <taxon>Clitellata</taxon>
        <taxon>Hirudinea</taxon>
        <taxon>Rhynchobdellida</taxon>
        <taxon>Glossiphoniidae</taxon>
        <taxon>Helobdella</taxon>
    </lineage>
</organism>
<reference evidence="2" key="3">
    <citation type="submission" date="2015-06" db="UniProtKB">
        <authorList>
            <consortium name="EnsemblMetazoa"/>
        </authorList>
    </citation>
    <scope>IDENTIFICATION</scope>
</reference>
<dbReference type="Proteomes" id="UP000015101">
    <property type="component" value="Unassembled WGS sequence"/>
</dbReference>